<evidence type="ECO:0000259" key="2">
    <source>
        <dbReference type="Pfam" id="PF00487"/>
    </source>
</evidence>
<dbReference type="KEGG" id="xyk:GT347_13720"/>
<dbReference type="AlphaFoldDB" id="A0A857J4R1"/>
<protein>
    <submittedName>
        <fullName evidence="3">Fatty acid desaturase</fullName>
    </submittedName>
</protein>
<dbReference type="InterPro" id="IPR005804">
    <property type="entry name" value="FA_desaturase_dom"/>
</dbReference>
<dbReference type="PANTHER" id="PTHR12879:SF8">
    <property type="entry name" value="SPHINGOLIPID DELTA(4)-DESATURASE DES1"/>
    <property type="match status" value="1"/>
</dbReference>
<keyword evidence="1" id="KW-0812">Transmembrane</keyword>
<keyword evidence="1" id="KW-1133">Transmembrane helix</keyword>
<sequence length="312" mass="35026">MEKPVSIRLKGAELLPLSVRSDRPGLLRAAGHLGAIVLGGVALWHTRGSWWAVPLTVLQGWFIAFLFNVLHETAHQTPFKTRALNYAMGHLAGLAILMPYEYYRCFHWDHHRYTQDPARDPELAVPPPPTGPALAWYWSGIPTWINRVRMLWAHGVRGVVRERWVAEGKRALIVREARFYLLAYAVLIAASVAAQSLALLWLWLLPVAVGQWLLRPYLLAEHTGCAYSPDMLENTRTTYTNAVVRFFAWNMPFHAEHHAYPAVPFHALPRLNALLAQHIRNTEAGYPASTAAVLRFLASEEHAAGNGTKAVS</sequence>
<dbReference type="Pfam" id="PF00487">
    <property type="entry name" value="FA_desaturase"/>
    <property type="match status" value="1"/>
</dbReference>
<evidence type="ECO:0000313" key="4">
    <source>
        <dbReference type="Proteomes" id="UP000464787"/>
    </source>
</evidence>
<evidence type="ECO:0000313" key="3">
    <source>
        <dbReference type="EMBL" id="QHI98950.1"/>
    </source>
</evidence>
<gene>
    <name evidence="3" type="ORF">GT347_13720</name>
</gene>
<name>A0A857J4R1_9BURK</name>
<dbReference type="GO" id="GO:0042284">
    <property type="term" value="F:sphingolipid delta-4 desaturase activity"/>
    <property type="evidence" value="ECO:0007669"/>
    <property type="project" value="TreeGrafter"/>
</dbReference>
<organism evidence="3 4">
    <name type="scientific">Xylophilus rhododendri</name>
    <dbReference type="NCBI Taxonomy" id="2697032"/>
    <lineage>
        <taxon>Bacteria</taxon>
        <taxon>Pseudomonadati</taxon>
        <taxon>Pseudomonadota</taxon>
        <taxon>Betaproteobacteria</taxon>
        <taxon>Burkholderiales</taxon>
        <taxon>Xylophilus</taxon>
    </lineage>
</organism>
<feature type="transmembrane region" description="Helical" evidence="1">
    <location>
        <begin position="179"/>
        <end position="204"/>
    </location>
</feature>
<dbReference type="GO" id="GO:0016020">
    <property type="term" value="C:membrane"/>
    <property type="evidence" value="ECO:0007669"/>
    <property type="project" value="GOC"/>
</dbReference>
<dbReference type="PANTHER" id="PTHR12879">
    <property type="entry name" value="SPHINGOLIPID DELTA 4 DESATURASE/C-4 HYDROXYLASE PROTEIN DES2"/>
    <property type="match status" value="1"/>
</dbReference>
<dbReference type="EMBL" id="CP047650">
    <property type="protein sequence ID" value="QHI98950.1"/>
    <property type="molecule type" value="Genomic_DNA"/>
</dbReference>
<dbReference type="GO" id="GO:0046513">
    <property type="term" value="P:ceramide biosynthetic process"/>
    <property type="evidence" value="ECO:0007669"/>
    <property type="project" value="TreeGrafter"/>
</dbReference>
<dbReference type="RefSeq" id="WP_160552612.1">
    <property type="nucleotide sequence ID" value="NZ_CP047650.1"/>
</dbReference>
<reference evidence="3 4" key="1">
    <citation type="submission" date="2020-01" db="EMBL/GenBank/DDBJ databases">
        <title>Genome sequencing of strain KACC 21265.</title>
        <authorList>
            <person name="Heo J."/>
            <person name="Kim S.-J."/>
            <person name="Kim J.-S."/>
            <person name="Hong S.-B."/>
            <person name="Kwon S.-W."/>
        </authorList>
    </citation>
    <scope>NUCLEOTIDE SEQUENCE [LARGE SCALE GENOMIC DNA]</scope>
    <source>
        <strain evidence="3 4">KACC 21265</strain>
    </source>
</reference>
<evidence type="ECO:0000256" key="1">
    <source>
        <dbReference type="SAM" id="Phobius"/>
    </source>
</evidence>
<keyword evidence="4" id="KW-1185">Reference proteome</keyword>
<feature type="domain" description="Fatty acid desaturase" evidence="2">
    <location>
        <begin position="49"/>
        <end position="281"/>
    </location>
</feature>
<accession>A0A857J4R1</accession>
<dbReference type="Proteomes" id="UP000464787">
    <property type="component" value="Chromosome"/>
</dbReference>
<feature type="transmembrane region" description="Helical" evidence="1">
    <location>
        <begin position="51"/>
        <end position="71"/>
    </location>
</feature>
<proteinExistence type="predicted"/>
<keyword evidence="1" id="KW-0472">Membrane</keyword>
<feature type="transmembrane region" description="Helical" evidence="1">
    <location>
        <begin position="25"/>
        <end position="44"/>
    </location>
</feature>